<dbReference type="PANTHER" id="PTHR10336:SF213">
    <property type="entry name" value="PHOSPHOINOSITIDE PHOSPHOLIPASE C 3"/>
    <property type="match status" value="1"/>
</dbReference>
<dbReference type="InterPro" id="IPR017946">
    <property type="entry name" value="PLC-like_Pdiesterase_TIM-brl"/>
</dbReference>
<dbReference type="Gene3D" id="3.20.20.190">
    <property type="entry name" value="Phosphatidylinositol (PI) phosphodiesterase"/>
    <property type="match status" value="1"/>
</dbReference>
<dbReference type="Gene3D" id="2.60.40.150">
    <property type="entry name" value="C2 domain"/>
    <property type="match status" value="1"/>
</dbReference>
<comment type="catalytic activity">
    <reaction evidence="1">
        <text>a 1,2-diacyl-sn-glycero-3-phospho-(1D-myo-inositol-4,5-bisphosphate) + H2O = 1D-myo-inositol 1,4,5-trisphosphate + a 1,2-diacyl-sn-glycerol + H(+)</text>
        <dbReference type="Rhea" id="RHEA:33179"/>
        <dbReference type="ChEBI" id="CHEBI:15377"/>
        <dbReference type="ChEBI" id="CHEBI:15378"/>
        <dbReference type="ChEBI" id="CHEBI:17815"/>
        <dbReference type="ChEBI" id="CHEBI:58456"/>
        <dbReference type="ChEBI" id="CHEBI:203600"/>
        <dbReference type="EC" id="3.1.4.11"/>
    </reaction>
</comment>
<dbReference type="PROSITE" id="PS50008">
    <property type="entry name" value="PIPLC_Y_DOMAIN"/>
    <property type="match status" value="1"/>
</dbReference>
<dbReference type="PANTHER" id="PTHR10336">
    <property type="entry name" value="PHOSPHOINOSITIDE-SPECIFIC PHOSPHOLIPASE C FAMILY PROTEIN"/>
    <property type="match status" value="1"/>
</dbReference>
<dbReference type="GO" id="GO:0016042">
    <property type="term" value="P:lipid catabolic process"/>
    <property type="evidence" value="ECO:0007669"/>
    <property type="project" value="UniProtKB-KW"/>
</dbReference>
<dbReference type="OrthoDB" id="269822at2759"/>
<dbReference type="Pfam" id="PF00387">
    <property type="entry name" value="PI-PLC-Y"/>
    <property type="match status" value="1"/>
</dbReference>
<dbReference type="Proteomes" id="UP000886595">
    <property type="component" value="Unassembled WGS sequence"/>
</dbReference>
<dbReference type="GO" id="GO:0005886">
    <property type="term" value="C:plasma membrane"/>
    <property type="evidence" value="ECO:0007669"/>
    <property type="project" value="TreeGrafter"/>
</dbReference>
<feature type="domain" description="PI-PLC Y-box" evidence="3">
    <location>
        <begin position="85"/>
        <end position="143"/>
    </location>
</feature>
<feature type="region of interest" description="Disordered" evidence="2">
    <location>
        <begin position="1"/>
        <end position="23"/>
    </location>
</feature>
<dbReference type="SUPFAM" id="SSF51695">
    <property type="entry name" value="PLC-like phosphodiesterases"/>
    <property type="match status" value="1"/>
</dbReference>
<dbReference type="InterPro" id="IPR001192">
    <property type="entry name" value="PI-PLC_fam"/>
</dbReference>
<accession>A0A8X7VAL5</accession>
<evidence type="ECO:0000313" key="4">
    <source>
        <dbReference type="EMBL" id="KAG2307760.1"/>
    </source>
</evidence>
<dbReference type="GO" id="GO:0004435">
    <property type="term" value="F:phosphatidylinositol-4,5-bisphosphate phospholipase C activity"/>
    <property type="evidence" value="ECO:0007669"/>
    <property type="project" value="UniProtKB-EC"/>
</dbReference>
<name>A0A8X7VAL5_BRACI</name>
<keyword evidence="1" id="KW-0378">Hydrolase</keyword>
<protein>
    <recommendedName>
        <fullName evidence="1">Phosphoinositide phospholipase C</fullName>
        <ecNumber evidence="1">3.1.4.11</ecNumber>
    </recommendedName>
</protein>
<proteinExistence type="predicted"/>
<keyword evidence="5" id="KW-1185">Reference proteome</keyword>
<dbReference type="EC" id="3.1.4.11" evidence="1"/>
<dbReference type="InterPro" id="IPR001711">
    <property type="entry name" value="PLipase_C_Pinositol-sp_Y"/>
</dbReference>
<dbReference type="GO" id="GO:0048015">
    <property type="term" value="P:phosphatidylinositol-mediated signaling"/>
    <property type="evidence" value="ECO:0007669"/>
    <property type="project" value="TreeGrafter"/>
</dbReference>
<keyword evidence="1" id="KW-0443">Lipid metabolism</keyword>
<sequence>MSPLSSRNTGGPSGEEKKVNDANLPSLAEKEMSHNSQVPPAILICHVEESEALGHRDLIAIQSGNCKSGSEDCLRDDPEKPRRISVNEQWLENVIRTRGSDVLRFTHRNPVRIYPKGTRVDSSNYNPHVGWKLGAQMAAFNMKWVEKGTWEATMDNARNRLFDPSKRLPIETTLKVEIYTGEGWDLDFPRAHFDQSSEGHSLLRTETLVGGGFYMEGRVPVSALCSRIGTCVVQSPRLRKIHPYNDFAGKTCLPLLELKYGVRAVRLHDRSGKPYKNSRLLVSFCFDPPYMFYMLLSIISPLFS</sequence>
<evidence type="ECO:0000259" key="3">
    <source>
        <dbReference type="PROSITE" id="PS50008"/>
    </source>
</evidence>
<evidence type="ECO:0000313" key="5">
    <source>
        <dbReference type="Proteomes" id="UP000886595"/>
    </source>
</evidence>
<feature type="compositionally biased region" description="Polar residues" evidence="2">
    <location>
        <begin position="1"/>
        <end position="10"/>
    </location>
</feature>
<dbReference type="InterPro" id="IPR035892">
    <property type="entry name" value="C2_domain_sf"/>
</dbReference>
<comment type="caution">
    <text evidence="4">The sequence shown here is derived from an EMBL/GenBank/DDBJ whole genome shotgun (WGS) entry which is preliminary data.</text>
</comment>
<evidence type="ECO:0000256" key="1">
    <source>
        <dbReference type="RuleBase" id="RU361133"/>
    </source>
</evidence>
<dbReference type="PRINTS" id="PR00390">
    <property type="entry name" value="PHPHLIPASEC"/>
</dbReference>
<dbReference type="GO" id="GO:0051209">
    <property type="term" value="P:release of sequestered calcium ion into cytosol"/>
    <property type="evidence" value="ECO:0007669"/>
    <property type="project" value="TreeGrafter"/>
</dbReference>
<dbReference type="AlphaFoldDB" id="A0A8X7VAL5"/>
<evidence type="ECO:0000256" key="2">
    <source>
        <dbReference type="SAM" id="MobiDB-lite"/>
    </source>
</evidence>
<gene>
    <name evidence="4" type="ORF">Bca52824_027508</name>
</gene>
<dbReference type="SMART" id="SM00149">
    <property type="entry name" value="PLCYc"/>
    <property type="match status" value="1"/>
</dbReference>
<reference evidence="4 5" key="1">
    <citation type="submission" date="2020-02" db="EMBL/GenBank/DDBJ databases">
        <authorList>
            <person name="Ma Q."/>
            <person name="Huang Y."/>
            <person name="Song X."/>
            <person name="Pei D."/>
        </authorList>
    </citation>
    <scope>NUCLEOTIDE SEQUENCE [LARGE SCALE GENOMIC DNA]</scope>
    <source>
        <strain evidence="4">Sxm20200214</strain>
        <tissue evidence="4">Leaf</tissue>
    </source>
</reference>
<organism evidence="4 5">
    <name type="scientific">Brassica carinata</name>
    <name type="common">Ethiopian mustard</name>
    <name type="synonym">Abyssinian cabbage</name>
    <dbReference type="NCBI Taxonomy" id="52824"/>
    <lineage>
        <taxon>Eukaryota</taxon>
        <taxon>Viridiplantae</taxon>
        <taxon>Streptophyta</taxon>
        <taxon>Embryophyta</taxon>
        <taxon>Tracheophyta</taxon>
        <taxon>Spermatophyta</taxon>
        <taxon>Magnoliopsida</taxon>
        <taxon>eudicotyledons</taxon>
        <taxon>Gunneridae</taxon>
        <taxon>Pentapetalae</taxon>
        <taxon>rosids</taxon>
        <taxon>malvids</taxon>
        <taxon>Brassicales</taxon>
        <taxon>Brassicaceae</taxon>
        <taxon>Brassiceae</taxon>
        <taxon>Brassica</taxon>
    </lineage>
</organism>
<dbReference type="EMBL" id="JAAMPC010000006">
    <property type="protein sequence ID" value="KAG2307760.1"/>
    <property type="molecule type" value="Genomic_DNA"/>
</dbReference>
<keyword evidence="1" id="KW-0442">Lipid degradation</keyword>